<keyword evidence="4" id="KW-1185">Reference proteome</keyword>
<dbReference type="PANTHER" id="PTHR11161">
    <property type="entry name" value="O-ACYLTRANSFERASE"/>
    <property type="match status" value="1"/>
</dbReference>
<keyword evidence="1" id="KW-0812">Transmembrane</keyword>
<proteinExistence type="predicted"/>
<name>A0ABR3HIB8_LOXSC</name>
<reference evidence="3 4" key="1">
    <citation type="submission" date="2024-06" db="EMBL/GenBank/DDBJ databases">
        <title>A chromosome-level genome assembly of beet webworm, Loxostege sticticalis.</title>
        <authorList>
            <person name="Zhang Y."/>
        </authorList>
    </citation>
    <scope>NUCLEOTIDE SEQUENCE [LARGE SCALE GENOMIC DNA]</scope>
    <source>
        <strain evidence="3">AQ026</strain>
        <tissue evidence="3">Whole body</tissue>
    </source>
</reference>
<evidence type="ECO:0000256" key="2">
    <source>
        <dbReference type="SAM" id="SignalP"/>
    </source>
</evidence>
<keyword evidence="1" id="KW-0472">Membrane</keyword>
<evidence type="ECO:0000256" key="1">
    <source>
        <dbReference type="SAM" id="Phobius"/>
    </source>
</evidence>
<feature type="transmembrane region" description="Helical" evidence="1">
    <location>
        <begin position="220"/>
        <end position="239"/>
    </location>
</feature>
<feature type="transmembrane region" description="Helical" evidence="1">
    <location>
        <begin position="584"/>
        <end position="605"/>
    </location>
</feature>
<dbReference type="InterPro" id="IPR052728">
    <property type="entry name" value="O2_lipid_transport_reg"/>
</dbReference>
<feature type="chain" id="PRO_5046932637" description="Acyltransferase 3 domain-containing protein" evidence="2">
    <location>
        <begin position="17"/>
        <end position="659"/>
    </location>
</feature>
<protein>
    <recommendedName>
        <fullName evidence="5">Acyltransferase 3 domain-containing protein</fullName>
    </recommendedName>
</protein>
<keyword evidence="1" id="KW-1133">Transmembrane helix</keyword>
<feature type="transmembrane region" description="Helical" evidence="1">
    <location>
        <begin position="546"/>
        <end position="564"/>
    </location>
</feature>
<evidence type="ECO:0008006" key="5">
    <source>
        <dbReference type="Google" id="ProtNLM"/>
    </source>
</evidence>
<accession>A0ABR3HIB8</accession>
<keyword evidence="2" id="KW-0732">Signal</keyword>
<feature type="signal peptide" evidence="2">
    <location>
        <begin position="1"/>
        <end position="16"/>
    </location>
</feature>
<dbReference type="PANTHER" id="PTHR11161:SF22">
    <property type="entry name" value="ACYLTRANSFERASE 3 DOMAIN-CONTAINING PROTEIN-RELATED"/>
    <property type="match status" value="1"/>
</dbReference>
<dbReference type="Proteomes" id="UP001549920">
    <property type="component" value="Unassembled WGS sequence"/>
</dbReference>
<feature type="transmembrane region" description="Helical" evidence="1">
    <location>
        <begin position="150"/>
        <end position="169"/>
    </location>
</feature>
<comment type="caution">
    <text evidence="3">The sequence shown here is derived from an EMBL/GenBank/DDBJ whole genome shotgun (WGS) entry which is preliminary data.</text>
</comment>
<feature type="transmembrane region" description="Helical" evidence="1">
    <location>
        <begin position="517"/>
        <end position="534"/>
    </location>
</feature>
<feature type="transmembrane region" description="Helical" evidence="1">
    <location>
        <begin position="477"/>
        <end position="497"/>
    </location>
</feature>
<evidence type="ECO:0000313" key="3">
    <source>
        <dbReference type="EMBL" id="KAL0870169.1"/>
    </source>
</evidence>
<feature type="transmembrane region" description="Helical" evidence="1">
    <location>
        <begin position="446"/>
        <end position="465"/>
    </location>
</feature>
<feature type="transmembrane region" description="Helical" evidence="1">
    <location>
        <begin position="391"/>
        <end position="411"/>
    </location>
</feature>
<sequence>MYQLVIYLTVLRSCSAVIYSLNETEYNKMPPLYALDEYSSCLLEPGGTYCVADFDLFAEHQSALMDMIQQYSAHKMKHFNHTQIHRGVCVTKTCERFIKDQTNDTADPRQTLEACLNHSIWETYKIQARLNGIRYCKRASDTIDIDTYDVIVAVVYVILIALNVIGSFYDVVFCKKRKKPGNPYLLAFSVSRNWNRLVAPTGTGDPRLERLKLFHGMRTMTMFCVFFSHTVLIMAFAYVNNPLFIEKSYEDPAKQILFNGSLVTHTFFVMSSFLMAFNLQLHAEKHKLGLMQWPKGVLQRWLRLTPTYALVLATISTWMRHLGSGPLWDLVVGSEATACRQYWWAHLLYVNNYVYEDAWCAPQTWYLAADTQLFCFGLLLCVAARSKRARCSALLLTFLASLVILALHTYLQDLEAVVIQSPETYRDLYAQDNTFRLLYIRGHTNLSTYTLGLAGGFFAYYWQSIGKDFTKYKNFRWLFWLCFPLGVLVILSGGLFYTDGARAPTTLRVLYATFYKPVFQALVVMIILGCIFKIDSVYRSVVEWRGFTWAGRVSYSAFLLHTMFQRGLVGSQAQPTHMSDYYVMTVLCATIFLSFSCAVPLWLCVEAPAAAITRAAFASSRDRRDILPEDKDRSDALTDARGEKRDALTASGEWRDIRS</sequence>
<dbReference type="EMBL" id="JBEUOH010000019">
    <property type="protein sequence ID" value="KAL0870169.1"/>
    <property type="molecule type" value="Genomic_DNA"/>
</dbReference>
<evidence type="ECO:0000313" key="4">
    <source>
        <dbReference type="Proteomes" id="UP001549920"/>
    </source>
</evidence>
<organism evidence="3 4">
    <name type="scientific">Loxostege sticticalis</name>
    <name type="common">Beet webworm moth</name>
    <dbReference type="NCBI Taxonomy" id="481309"/>
    <lineage>
        <taxon>Eukaryota</taxon>
        <taxon>Metazoa</taxon>
        <taxon>Ecdysozoa</taxon>
        <taxon>Arthropoda</taxon>
        <taxon>Hexapoda</taxon>
        <taxon>Insecta</taxon>
        <taxon>Pterygota</taxon>
        <taxon>Neoptera</taxon>
        <taxon>Endopterygota</taxon>
        <taxon>Lepidoptera</taxon>
        <taxon>Glossata</taxon>
        <taxon>Ditrysia</taxon>
        <taxon>Pyraloidea</taxon>
        <taxon>Crambidae</taxon>
        <taxon>Pyraustinae</taxon>
        <taxon>Loxostege</taxon>
    </lineage>
</organism>
<feature type="transmembrane region" description="Helical" evidence="1">
    <location>
        <begin position="259"/>
        <end position="281"/>
    </location>
</feature>
<gene>
    <name evidence="3" type="ORF">ABMA27_006315</name>
</gene>